<dbReference type="EMBL" id="MN739518">
    <property type="protein sequence ID" value="QHT09974.1"/>
    <property type="molecule type" value="Genomic_DNA"/>
</dbReference>
<evidence type="ECO:0000313" key="2">
    <source>
        <dbReference type="EMBL" id="QHT09974.1"/>
    </source>
</evidence>
<protein>
    <recommendedName>
        <fullName evidence="3">RING-type domain-containing protein</fullName>
    </recommendedName>
</protein>
<feature type="compositionally biased region" description="Low complexity" evidence="1">
    <location>
        <begin position="104"/>
        <end position="117"/>
    </location>
</feature>
<evidence type="ECO:0008006" key="3">
    <source>
        <dbReference type="Google" id="ProtNLM"/>
    </source>
</evidence>
<proteinExistence type="predicted"/>
<organism evidence="2">
    <name type="scientific">viral metagenome</name>
    <dbReference type="NCBI Taxonomy" id="1070528"/>
    <lineage>
        <taxon>unclassified sequences</taxon>
        <taxon>metagenomes</taxon>
        <taxon>organismal metagenomes</taxon>
    </lineage>
</organism>
<sequence>MNNMNINNSLISNSLTTNTLTSNSLTTNTLTSNSLTTNNSFWNGNLPSSISDIINIYEPRDDLLNEIISNTHLPDIENQNNFNLNNEEVEEDREITSMTSSSYTNPCTNSANSTNSTTPPPTVPPLPPLFFSRSRHLPPTRLSSRSSLFSPRGLTSRPFVSLSQSSLSSSTFSKHSMTLQKVSGRRKENKPGHRWDNLCEKDRYMYKEAIRLLKSFLCPICHEVCPKRYLVCSNGHCVCKHCFGIQTKNLEMQCCLCRRPFLNLSGILLREEEECISTMISWIFSLSHFNYPSWVDVFIHEGEVLKNPTSSKSLSLLTGKWYVGHIQSMDIESEMFQVSVLGFSEIFSKHIFSDDLEPLFSHTPDWRSFQNLKIGSMIDILLYSGTILDTDRKRRWVEGTIVFTDSKSNRIFVVFQDIFNNDTLEVKPFSFMDYESPIAPHQTFTTTTEFNERTNGLLIHV</sequence>
<accession>A0A6C0D1J8</accession>
<evidence type="ECO:0000256" key="1">
    <source>
        <dbReference type="SAM" id="MobiDB-lite"/>
    </source>
</evidence>
<reference evidence="2" key="1">
    <citation type="journal article" date="2020" name="Nature">
        <title>Giant virus diversity and host interactions through global metagenomics.</title>
        <authorList>
            <person name="Schulz F."/>
            <person name="Roux S."/>
            <person name="Paez-Espino D."/>
            <person name="Jungbluth S."/>
            <person name="Walsh D.A."/>
            <person name="Denef V.J."/>
            <person name="McMahon K.D."/>
            <person name="Konstantinidis K.T."/>
            <person name="Eloe-Fadrosh E.A."/>
            <person name="Kyrpides N.C."/>
            <person name="Woyke T."/>
        </authorList>
    </citation>
    <scope>NUCLEOTIDE SEQUENCE</scope>
    <source>
        <strain evidence="2">GVMAG-M-3300023174-104</strain>
    </source>
</reference>
<feature type="compositionally biased region" description="Pro residues" evidence="1">
    <location>
        <begin position="118"/>
        <end position="128"/>
    </location>
</feature>
<name>A0A6C0D1J8_9ZZZZ</name>
<feature type="compositionally biased region" description="Low complexity" evidence="1">
    <location>
        <begin position="77"/>
        <end position="86"/>
    </location>
</feature>
<dbReference type="AlphaFoldDB" id="A0A6C0D1J8"/>
<feature type="region of interest" description="Disordered" evidence="1">
    <location>
        <begin position="76"/>
        <end position="130"/>
    </location>
</feature>